<organism evidence="1 2">
    <name type="scientific">Sphingomonas cremea</name>
    <dbReference type="NCBI Taxonomy" id="2904799"/>
    <lineage>
        <taxon>Bacteria</taxon>
        <taxon>Pseudomonadati</taxon>
        <taxon>Pseudomonadota</taxon>
        <taxon>Alphaproteobacteria</taxon>
        <taxon>Sphingomonadales</taxon>
        <taxon>Sphingomonadaceae</taxon>
        <taxon>Sphingomonas</taxon>
    </lineage>
</organism>
<dbReference type="EMBL" id="JAKFGM010000001">
    <property type="protein sequence ID" value="MCF2514002.1"/>
    <property type="molecule type" value="Genomic_DNA"/>
</dbReference>
<dbReference type="AlphaFoldDB" id="A0A9X1QKU4"/>
<evidence type="ECO:0000313" key="2">
    <source>
        <dbReference type="Proteomes" id="UP001139410"/>
    </source>
</evidence>
<gene>
    <name evidence="1" type="ORF">LVY65_02815</name>
</gene>
<sequence length="56" mass="6063">MKWSEVADLELEQSSGKSAVLIRAGSVSGAASLDDLHVHPMGVWDVVKRCRERALA</sequence>
<accession>A0A9X1QKU4</accession>
<proteinExistence type="predicted"/>
<dbReference type="Proteomes" id="UP001139410">
    <property type="component" value="Unassembled WGS sequence"/>
</dbReference>
<name>A0A9X1QKU4_9SPHN</name>
<dbReference type="RefSeq" id="WP_235066487.1">
    <property type="nucleotide sequence ID" value="NZ_JAKFGM010000001.1"/>
</dbReference>
<evidence type="ECO:0000313" key="1">
    <source>
        <dbReference type="EMBL" id="MCF2514002.1"/>
    </source>
</evidence>
<keyword evidence="2" id="KW-1185">Reference proteome</keyword>
<reference evidence="1" key="1">
    <citation type="submission" date="2022-01" db="EMBL/GenBank/DDBJ databases">
        <authorList>
            <person name="Jo J.-H."/>
            <person name="Im W.-T."/>
        </authorList>
    </citation>
    <scope>NUCLEOTIDE SEQUENCE</scope>
    <source>
        <strain evidence="1">G124</strain>
    </source>
</reference>
<protein>
    <submittedName>
        <fullName evidence="1">Uncharacterized protein</fullName>
    </submittedName>
</protein>
<comment type="caution">
    <text evidence="1">The sequence shown here is derived from an EMBL/GenBank/DDBJ whole genome shotgun (WGS) entry which is preliminary data.</text>
</comment>